<evidence type="ECO:0000256" key="2">
    <source>
        <dbReference type="ARBA" id="ARBA00004586"/>
    </source>
</evidence>
<dbReference type="PANTHER" id="PTHR24291:SF189">
    <property type="entry name" value="CYTOCHROME P450 4C3-RELATED"/>
    <property type="match status" value="1"/>
</dbReference>
<comment type="caution">
    <text evidence="9">The sequence shown here is derived from an EMBL/GenBank/DDBJ whole genome shotgun (WGS) entry which is preliminary data.</text>
</comment>
<evidence type="ECO:0000256" key="5">
    <source>
        <dbReference type="ARBA" id="ARBA00022824"/>
    </source>
</evidence>
<keyword evidence="5" id="KW-0256">Endoplasmic reticulum</keyword>
<keyword evidence="7" id="KW-0503">Monooxygenase</keyword>
<dbReference type="Proteomes" id="UP001381693">
    <property type="component" value="Unassembled WGS sequence"/>
</dbReference>
<dbReference type="AlphaFoldDB" id="A0AAN9A935"/>
<evidence type="ECO:0000313" key="9">
    <source>
        <dbReference type="EMBL" id="KAK7076600.1"/>
    </source>
</evidence>
<dbReference type="GO" id="GO:0016705">
    <property type="term" value="F:oxidoreductase activity, acting on paired donors, with incorporation or reduction of molecular oxygen"/>
    <property type="evidence" value="ECO:0007669"/>
    <property type="project" value="InterPro"/>
</dbReference>
<gene>
    <name evidence="9" type="primary">CYP4V2_7</name>
    <name evidence="9" type="ORF">SK128_012559</name>
</gene>
<evidence type="ECO:0000256" key="4">
    <source>
        <dbReference type="ARBA" id="ARBA00022617"/>
    </source>
</evidence>
<evidence type="ECO:0000256" key="3">
    <source>
        <dbReference type="ARBA" id="ARBA00010617"/>
    </source>
</evidence>
<name>A0AAN9A935_HALRR</name>
<protein>
    <submittedName>
        <fullName evidence="9">Cytochrome P450 4V2</fullName>
    </submittedName>
</protein>
<dbReference type="EMBL" id="JAXCGZ010009606">
    <property type="protein sequence ID" value="KAK7076600.1"/>
    <property type="molecule type" value="Genomic_DNA"/>
</dbReference>
<dbReference type="SUPFAM" id="SSF48264">
    <property type="entry name" value="Cytochrome P450"/>
    <property type="match status" value="1"/>
</dbReference>
<evidence type="ECO:0000256" key="7">
    <source>
        <dbReference type="ARBA" id="ARBA00023033"/>
    </source>
</evidence>
<accession>A0AAN9A935</accession>
<keyword evidence="6" id="KW-0408">Iron</keyword>
<dbReference type="InterPro" id="IPR036396">
    <property type="entry name" value="Cyt_P450_sf"/>
</dbReference>
<evidence type="ECO:0000256" key="6">
    <source>
        <dbReference type="ARBA" id="ARBA00023004"/>
    </source>
</evidence>
<keyword evidence="4" id="KW-0349">Heme</keyword>
<dbReference type="GO" id="GO:0005506">
    <property type="term" value="F:iron ion binding"/>
    <property type="evidence" value="ECO:0007669"/>
    <property type="project" value="InterPro"/>
</dbReference>
<comment type="similarity">
    <text evidence="3">Belongs to the cytochrome P450 family.</text>
</comment>
<comment type="cofactor">
    <cofactor evidence="1">
        <name>heme</name>
        <dbReference type="ChEBI" id="CHEBI:30413"/>
    </cofactor>
</comment>
<dbReference type="GO" id="GO:0020037">
    <property type="term" value="F:heme binding"/>
    <property type="evidence" value="ECO:0007669"/>
    <property type="project" value="InterPro"/>
</dbReference>
<evidence type="ECO:0000256" key="8">
    <source>
        <dbReference type="ARBA" id="ARBA00023136"/>
    </source>
</evidence>
<keyword evidence="4" id="KW-0479">Metal-binding</keyword>
<dbReference type="InterPro" id="IPR001128">
    <property type="entry name" value="Cyt_P450"/>
</dbReference>
<keyword evidence="7" id="KW-0560">Oxidoreductase</keyword>
<sequence length="142" mass="16553">MVSIVQQRQARPWLQPDFLFKLFGGAKKHDACLKILHQTAYKAIRERRRDHMKTKLSVNDKKKDEEEIGNKKRLAFLDLLLEYAENEEPLSDEDIREEVDTFMFEGHDTTAAAINWSLYLLGCNPKIQPPVERLRLNVLGCN</sequence>
<evidence type="ECO:0000256" key="1">
    <source>
        <dbReference type="ARBA" id="ARBA00001971"/>
    </source>
</evidence>
<keyword evidence="8" id="KW-0472">Membrane</keyword>
<dbReference type="GO" id="GO:0004497">
    <property type="term" value="F:monooxygenase activity"/>
    <property type="evidence" value="ECO:0007669"/>
    <property type="project" value="UniProtKB-KW"/>
</dbReference>
<keyword evidence="10" id="KW-1185">Reference proteome</keyword>
<evidence type="ECO:0000313" key="10">
    <source>
        <dbReference type="Proteomes" id="UP001381693"/>
    </source>
</evidence>
<reference evidence="9 10" key="1">
    <citation type="submission" date="2023-11" db="EMBL/GenBank/DDBJ databases">
        <title>Halocaridina rubra genome assembly.</title>
        <authorList>
            <person name="Smith C."/>
        </authorList>
    </citation>
    <scope>NUCLEOTIDE SEQUENCE [LARGE SCALE GENOMIC DNA]</scope>
    <source>
        <strain evidence="9">EP-1</strain>
        <tissue evidence="9">Whole</tissue>
    </source>
</reference>
<organism evidence="9 10">
    <name type="scientific">Halocaridina rubra</name>
    <name type="common">Hawaiian red shrimp</name>
    <dbReference type="NCBI Taxonomy" id="373956"/>
    <lineage>
        <taxon>Eukaryota</taxon>
        <taxon>Metazoa</taxon>
        <taxon>Ecdysozoa</taxon>
        <taxon>Arthropoda</taxon>
        <taxon>Crustacea</taxon>
        <taxon>Multicrustacea</taxon>
        <taxon>Malacostraca</taxon>
        <taxon>Eumalacostraca</taxon>
        <taxon>Eucarida</taxon>
        <taxon>Decapoda</taxon>
        <taxon>Pleocyemata</taxon>
        <taxon>Caridea</taxon>
        <taxon>Atyoidea</taxon>
        <taxon>Atyidae</taxon>
        <taxon>Halocaridina</taxon>
    </lineage>
</organism>
<proteinExistence type="inferred from homology"/>
<dbReference type="GO" id="GO:0005789">
    <property type="term" value="C:endoplasmic reticulum membrane"/>
    <property type="evidence" value="ECO:0007669"/>
    <property type="project" value="UniProtKB-SubCell"/>
</dbReference>
<dbReference type="Pfam" id="PF00067">
    <property type="entry name" value="p450"/>
    <property type="match status" value="1"/>
</dbReference>
<dbReference type="InterPro" id="IPR050196">
    <property type="entry name" value="Cytochrome_P450_Monoox"/>
</dbReference>
<dbReference type="Gene3D" id="1.10.630.10">
    <property type="entry name" value="Cytochrome P450"/>
    <property type="match status" value="1"/>
</dbReference>
<dbReference type="PANTHER" id="PTHR24291">
    <property type="entry name" value="CYTOCHROME P450 FAMILY 4"/>
    <property type="match status" value="1"/>
</dbReference>
<comment type="subcellular location">
    <subcellularLocation>
        <location evidence="2">Endoplasmic reticulum membrane</location>
    </subcellularLocation>
</comment>